<dbReference type="InterPro" id="IPR000313">
    <property type="entry name" value="PWWP_dom"/>
</dbReference>
<dbReference type="SUPFAM" id="SSF63748">
    <property type="entry name" value="Tudor/PWWP/MBT"/>
    <property type="match status" value="1"/>
</dbReference>
<feature type="domain" description="PWWP" evidence="1">
    <location>
        <begin position="249"/>
        <end position="311"/>
    </location>
</feature>
<dbReference type="Proteomes" id="UP000324832">
    <property type="component" value="Unassembled WGS sequence"/>
</dbReference>
<dbReference type="Gene3D" id="2.30.30.140">
    <property type="match status" value="1"/>
</dbReference>
<sequence length="340" mass="39988">MNPVYHWKLGDIALARICKKVYGKVQVIKDKDGLFFDEKVLGTTKDGEEIMEELCYYVEIIRSKQQIWLPYTSMFLAERHRPFYGTDRVIPKKSPQEKPVPRKRKIKEDHLLPLSVRVSNSKEPDLNISYEIRQAPMTQGKYANAFKEFVRCGKEQIFDSYLTMAKQEEKNDILEYLHNVDASTEDKFEMVIRNNVTVKEIENYLHHCWRYCYLNKHTNNKETLDYVLEKQQVSVHIPWCLVCGQNERYDDVVWHKLGTCSWWPARVLTPGATPSCLLTRTHSPHQWPLKYYGTLNHSWGDTNRMCLFLPKHTAALEARDETLRKAVLDACDDYISVYLT</sequence>
<reference evidence="2 3" key="1">
    <citation type="submission" date="2017-07" db="EMBL/GenBank/DDBJ databases">
        <authorList>
            <person name="Talla V."/>
            <person name="Backstrom N."/>
        </authorList>
    </citation>
    <scope>NUCLEOTIDE SEQUENCE [LARGE SCALE GENOMIC DNA]</scope>
</reference>
<evidence type="ECO:0000313" key="2">
    <source>
        <dbReference type="EMBL" id="VVC99989.1"/>
    </source>
</evidence>
<evidence type="ECO:0000313" key="3">
    <source>
        <dbReference type="Proteomes" id="UP000324832"/>
    </source>
</evidence>
<dbReference type="AlphaFoldDB" id="A0A5E4QP04"/>
<gene>
    <name evidence="2" type="ORF">LSINAPIS_LOCUS10733</name>
</gene>
<dbReference type="EMBL" id="FZQP02004444">
    <property type="protein sequence ID" value="VVC99989.1"/>
    <property type="molecule type" value="Genomic_DNA"/>
</dbReference>
<organism evidence="2 3">
    <name type="scientific">Leptidea sinapis</name>
    <dbReference type="NCBI Taxonomy" id="189913"/>
    <lineage>
        <taxon>Eukaryota</taxon>
        <taxon>Metazoa</taxon>
        <taxon>Ecdysozoa</taxon>
        <taxon>Arthropoda</taxon>
        <taxon>Hexapoda</taxon>
        <taxon>Insecta</taxon>
        <taxon>Pterygota</taxon>
        <taxon>Neoptera</taxon>
        <taxon>Endopterygota</taxon>
        <taxon>Lepidoptera</taxon>
        <taxon>Glossata</taxon>
        <taxon>Ditrysia</taxon>
        <taxon>Papilionoidea</taxon>
        <taxon>Pieridae</taxon>
        <taxon>Dismorphiinae</taxon>
        <taxon>Leptidea</taxon>
    </lineage>
</organism>
<protein>
    <recommendedName>
        <fullName evidence="1">PWWP domain-containing protein</fullName>
    </recommendedName>
</protein>
<name>A0A5E4QP04_9NEOP</name>
<dbReference type="PROSITE" id="PS50812">
    <property type="entry name" value="PWWP"/>
    <property type="match status" value="1"/>
</dbReference>
<evidence type="ECO:0000259" key="1">
    <source>
        <dbReference type="PROSITE" id="PS50812"/>
    </source>
</evidence>
<dbReference type="Pfam" id="PF00855">
    <property type="entry name" value="PWWP"/>
    <property type="match status" value="1"/>
</dbReference>
<proteinExistence type="predicted"/>
<keyword evidence="3" id="KW-1185">Reference proteome</keyword>
<accession>A0A5E4QP04</accession>